<sequence>MTSPFRHDNVERQRPAGAPSPEARTFHWLLDSFTSSTAGVVEAIAVSADGLLIATSGSKDRSNAERLAAVVSGMTSLAGGAAKWYALGALNRVIVDMAEGYLLIGAISSGSVLGVVADRSANLGTVAYEMTLFAGQAGGTLSPRLINELKNAVPPPVADRAGRAKGA</sequence>
<feature type="compositionally biased region" description="Basic and acidic residues" evidence="1">
    <location>
        <begin position="1"/>
        <end position="14"/>
    </location>
</feature>
<keyword evidence="4" id="KW-1185">Reference proteome</keyword>
<dbReference type="AlphaFoldDB" id="A0A1A9A7T5"/>
<dbReference type="RefSeq" id="WP_091198754.1">
    <property type="nucleotide sequence ID" value="NZ_LT594324.1"/>
</dbReference>
<organism evidence="3 4">
    <name type="scientific">Micromonospora narathiwatensis</name>
    <dbReference type="NCBI Taxonomy" id="299146"/>
    <lineage>
        <taxon>Bacteria</taxon>
        <taxon>Bacillati</taxon>
        <taxon>Actinomycetota</taxon>
        <taxon>Actinomycetes</taxon>
        <taxon>Micromonosporales</taxon>
        <taxon>Micromonosporaceae</taxon>
        <taxon>Micromonospora</taxon>
    </lineage>
</organism>
<evidence type="ECO:0000256" key="1">
    <source>
        <dbReference type="SAM" id="MobiDB-lite"/>
    </source>
</evidence>
<feature type="region of interest" description="Disordered" evidence="1">
    <location>
        <begin position="1"/>
        <end position="21"/>
    </location>
</feature>
<dbReference type="OrthoDB" id="5187023at2"/>
<reference evidence="3 4" key="1">
    <citation type="submission" date="2016-06" db="EMBL/GenBank/DDBJ databases">
        <authorList>
            <person name="Kjaerup R.B."/>
            <person name="Dalgaard T.S."/>
            <person name="Juul-Madsen H.R."/>
        </authorList>
    </citation>
    <scope>NUCLEOTIDE SEQUENCE [LARGE SCALE GENOMIC DNA]</scope>
    <source>
        <strain evidence="3 4">DSM 45248</strain>
    </source>
</reference>
<dbReference type="PANTHER" id="PTHR36222:SF1">
    <property type="entry name" value="SERINE PROTEASE INHIBITOR RV3364C"/>
    <property type="match status" value="1"/>
</dbReference>
<dbReference type="EMBL" id="LT594324">
    <property type="protein sequence ID" value="SBT52267.1"/>
    <property type="molecule type" value="Genomic_DNA"/>
</dbReference>
<dbReference type="PATRIC" id="fig|299146.4.peg.4510"/>
<evidence type="ECO:0000313" key="4">
    <source>
        <dbReference type="Proteomes" id="UP000198765"/>
    </source>
</evidence>
<name>A0A1A9A7T5_9ACTN</name>
<evidence type="ECO:0000259" key="2">
    <source>
        <dbReference type="SMART" id="SM00960"/>
    </source>
</evidence>
<accession>A0A1A9A7T5</accession>
<dbReference type="Proteomes" id="UP000198765">
    <property type="component" value="Chromosome I"/>
</dbReference>
<dbReference type="SUPFAM" id="SSF103196">
    <property type="entry name" value="Roadblock/LC7 domain"/>
    <property type="match status" value="1"/>
</dbReference>
<gene>
    <name evidence="3" type="ORF">GA0070621_4358</name>
</gene>
<evidence type="ECO:0000313" key="3">
    <source>
        <dbReference type="EMBL" id="SBT52267.1"/>
    </source>
</evidence>
<dbReference type="InterPro" id="IPR053141">
    <property type="entry name" value="Mycobact_SerProt_Inhib_Rv3364c"/>
</dbReference>
<dbReference type="Pfam" id="PF03259">
    <property type="entry name" value="Robl_LC7"/>
    <property type="match status" value="1"/>
</dbReference>
<dbReference type="Gene3D" id="3.30.450.30">
    <property type="entry name" value="Dynein light chain 2a, cytoplasmic"/>
    <property type="match status" value="1"/>
</dbReference>
<dbReference type="PANTHER" id="PTHR36222">
    <property type="entry name" value="SERINE PROTEASE INHIBITOR RV3364C"/>
    <property type="match status" value="1"/>
</dbReference>
<dbReference type="SMART" id="SM00960">
    <property type="entry name" value="Robl_LC7"/>
    <property type="match status" value="1"/>
</dbReference>
<proteinExistence type="predicted"/>
<dbReference type="InterPro" id="IPR004942">
    <property type="entry name" value="Roadblock/LAMTOR2_dom"/>
</dbReference>
<protein>
    <recommendedName>
        <fullName evidence="2">Roadblock/LAMTOR2 domain-containing protein</fullName>
    </recommendedName>
</protein>
<feature type="domain" description="Roadblock/LAMTOR2" evidence="2">
    <location>
        <begin position="27"/>
        <end position="117"/>
    </location>
</feature>